<feature type="transmembrane region" description="Helical" evidence="1">
    <location>
        <begin position="65"/>
        <end position="88"/>
    </location>
</feature>
<keyword evidence="3" id="KW-1185">Reference proteome</keyword>
<feature type="transmembrane region" description="Helical" evidence="1">
    <location>
        <begin position="100"/>
        <end position="118"/>
    </location>
</feature>
<evidence type="ECO:0000313" key="3">
    <source>
        <dbReference type="Proteomes" id="UP001468798"/>
    </source>
</evidence>
<protein>
    <submittedName>
        <fullName evidence="2">Uncharacterized protein</fullName>
    </submittedName>
</protein>
<dbReference type="RefSeq" id="WP_342691864.1">
    <property type="nucleotide sequence ID" value="NZ_JBCGDP010000008.1"/>
</dbReference>
<evidence type="ECO:0000256" key="1">
    <source>
        <dbReference type="SAM" id="Phobius"/>
    </source>
</evidence>
<dbReference type="Proteomes" id="UP001468798">
    <property type="component" value="Unassembled WGS sequence"/>
</dbReference>
<gene>
    <name evidence="2" type="ORF">WFZ86_10305</name>
</gene>
<feature type="transmembrane region" description="Helical" evidence="1">
    <location>
        <begin position="7"/>
        <end position="27"/>
    </location>
</feature>
<organism evidence="2 3">
    <name type="scientific">Flavobacterium polysaccharolyticum</name>
    <dbReference type="NCBI Taxonomy" id="3133148"/>
    <lineage>
        <taxon>Bacteria</taxon>
        <taxon>Pseudomonadati</taxon>
        <taxon>Bacteroidota</taxon>
        <taxon>Flavobacteriia</taxon>
        <taxon>Flavobacteriales</taxon>
        <taxon>Flavobacteriaceae</taxon>
        <taxon>Flavobacterium</taxon>
    </lineage>
</organism>
<name>A0ABU9NNL5_9FLAO</name>
<evidence type="ECO:0000313" key="2">
    <source>
        <dbReference type="EMBL" id="MEM0576890.1"/>
    </source>
</evidence>
<reference evidence="2 3" key="1">
    <citation type="submission" date="2024-03" db="EMBL/GenBank/DDBJ databases">
        <title>Two novel species of the genus Flavobacterium exhibiting potentially degradation of complex polysaccharides.</title>
        <authorList>
            <person name="Lian X."/>
        </authorList>
    </citation>
    <scope>NUCLEOTIDE SEQUENCE [LARGE SCALE GENOMIC DNA]</scope>
    <source>
        <strain evidence="2 3">N6</strain>
    </source>
</reference>
<proteinExistence type="predicted"/>
<accession>A0ABU9NNL5</accession>
<feature type="transmembrane region" description="Helical" evidence="1">
    <location>
        <begin position="33"/>
        <end position="53"/>
    </location>
</feature>
<comment type="caution">
    <text evidence="2">The sequence shown here is derived from an EMBL/GenBank/DDBJ whole genome shotgun (WGS) entry which is preliminary data.</text>
</comment>
<sequence>MKRTTKYLALLSLYFFSPVFIMLVTTFSSNDYGSGIAVIVFLLILFYINFLVAENFFKVLLWKRVLLGIIITVLGLYLTYMFAMLNIFPRSIDQSGKLTSFFMNGLFSLFIWEISYQVNKRITVANKY</sequence>
<keyword evidence="1" id="KW-0472">Membrane</keyword>
<keyword evidence="1" id="KW-1133">Transmembrane helix</keyword>
<dbReference type="EMBL" id="JBCGDP010000008">
    <property type="protein sequence ID" value="MEM0576890.1"/>
    <property type="molecule type" value="Genomic_DNA"/>
</dbReference>
<keyword evidence="1" id="KW-0812">Transmembrane</keyword>